<feature type="compositionally biased region" description="Polar residues" evidence="4">
    <location>
        <begin position="417"/>
        <end position="434"/>
    </location>
</feature>
<evidence type="ECO:0000313" key="7">
    <source>
        <dbReference type="EMBL" id="CAB4200048.1"/>
    </source>
</evidence>
<keyword evidence="3" id="KW-0231">Viral genome packaging</keyword>
<dbReference type="EMBL" id="LR797396">
    <property type="protein sequence ID" value="CAB4213587.1"/>
    <property type="molecule type" value="Genomic_DNA"/>
</dbReference>
<accession>A0A6J5S003</accession>
<evidence type="ECO:0000256" key="3">
    <source>
        <dbReference type="ARBA" id="ARBA00023219"/>
    </source>
</evidence>
<keyword evidence="1" id="KW-0118">Viral capsid assembly</keyword>
<reference evidence="7" key="1">
    <citation type="submission" date="2020-05" db="EMBL/GenBank/DDBJ databases">
        <authorList>
            <person name="Chiriac C."/>
            <person name="Salcher M."/>
            <person name="Ghai R."/>
            <person name="Kavagutti S V."/>
        </authorList>
    </citation>
    <scope>NUCLEOTIDE SEQUENCE</scope>
</reference>
<dbReference type="EMBL" id="LR797290">
    <property type="protein sequence ID" value="CAB4200048.1"/>
    <property type="molecule type" value="Genomic_DNA"/>
</dbReference>
<keyword evidence="2" id="KW-1160">Virus entry into host cell</keyword>
<dbReference type="Pfam" id="PF04860">
    <property type="entry name" value="Phage_portal"/>
    <property type="match status" value="1"/>
</dbReference>
<keyword evidence="2" id="KW-1171">Viral genome ejection through host cell envelope</keyword>
<dbReference type="EMBL" id="LR798387">
    <property type="protein sequence ID" value="CAB5228367.1"/>
    <property type="molecule type" value="Genomic_DNA"/>
</dbReference>
<evidence type="ECO:0000313" key="10">
    <source>
        <dbReference type="EMBL" id="CAB5228367.1"/>
    </source>
</evidence>
<keyword evidence="2" id="KW-1162">Viral penetration into host cytoplasm</keyword>
<dbReference type="EMBL" id="LR797031">
    <property type="protein sequence ID" value="CAB4182963.1"/>
    <property type="molecule type" value="Genomic_DNA"/>
</dbReference>
<name>A0A6J5S003_9CAUD</name>
<dbReference type="InterPro" id="IPR006944">
    <property type="entry name" value="Phage/GTA_portal"/>
</dbReference>
<evidence type="ECO:0000256" key="1">
    <source>
        <dbReference type="ARBA" id="ARBA00022950"/>
    </source>
</evidence>
<evidence type="ECO:0000256" key="4">
    <source>
        <dbReference type="SAM" id="MobiDB-lite"/>
    </source>
</evidence>
<evidence type="ECO:0000313" key="6">
    <source>
        <dbReference type="EMBL" id="CAB4182963.1"/>
    </source>
</evidence>
<evidence type="ECO:0000313" key="8">
    <source>
        <dbReference type="EMBL" id="CAB4213587.1"/>
    </source>
</evidence>
<proteinExistence type="predicted"/>
<keyword evidence="1" id="KW-1188">Viral release from host cell</keyword>
<evidence type="ECO:0000313" key="5">
    <source>
        <dbReference type="EMBL" id="CAB4150389.1"/>
    </source>
</evidence>
<evidence type="ECO:0000256" key="2">
    <source>
        <dbReference type="ARBA" id="ARBA00023009"/>
    </source>
</evidence>
<protein>
    <submittedName>
        <fullName evidence="7">COG4695 Phage-related protein</fullName>
    </submittedName>
</protein>
<organism evidence="7">
    <name type="scientific">uncultured Caudovirales phage</name>
    <dbReference type="NCBI Taxonomy" id="2100421"/>
    <lineage>
        <taxon>Viruses</taxon>
        <taxon>Duplodnaviria</taxon>
        <taxon>Heunggongvirae</taxon>
        <taxon>Uroviricota</taxon>
        <taxon>Caudoviricetes</taxon>
        <taxon>Peduoviridae</taxon>
        <taxon>Maltschvirus</taxon>
        <taxon>Maltschvirus maltsch</taxon>
    </lineage>
</organism>
<evidence type="ECO:0000313" key="9">
    <source>
        <dbReference type="EMBL" id="CAB4218592.1"/>
    </source>
</evidence>
<feature type="region of interest" description="Disordered" evidence="4">
    <location>
        <begin position="417"/>
        <end position="439"/>
    </location>
</feature>
<dbReference type="EMBL" id="LR796542">
    <property type="protein sequence ID" value="CAB4150389.1"/>
    <property type="molecule type" value="Genomic_DNA"/>
</dbReference>
<gene>
    <name evidence="6" type="ORF">UFOVP1093_26</name>
    <name evidence="7" type="ORF">UFOVP1340_25</name>
    <name evidence="8" type="ORF">UFOVP1448_53</name>
    <name evidence="10" type="ORF">UFOVP1538_37</name>
    <name evidence="9" type="ORF">UFOVP1600_24</name>
    <name evidence="5" type="ORF">UFOVP569_25</name>
</gene>
<dbReference type="EMBL" id="LR797473">
    <property type="protein sequence ID" value="CAB4218592.1"/>
    <property type="molecule type" value="Genomic_DNA"/>
</dbReference>
<sequence>MGIFDVLKAYANPSKPVPNPLNQSRDNFFTGYGNGQFISLLRRTLPGSQKDWSRISGDLLLNSVVAIGIDWYIRNFPQAIAELRLPLGNGEYETIEEHPVLTLIEEPMPGLTASLVWGWIITDYKAFGNAYVRKIRTSSRGEVVGLQYLPQDMVRPVGDGITPVTHYVYSTDGRQYDIPLTDMIHFRYGRDPADIRLGRSPLQSTLREIAADNMASATAYGLLSNGGIPSIIIGPDSNNNADNVSPDDARTMKRAIRENLTGDNAGGVVVMTGAYKMDRVSFTPQELALDSIRRLPEERIAAALGLNPMVLGLGSGLERSTYSNYEFAQQAAWEDGMIPTLRVIADTLTQNLLPDFGDTGGYIAYNYDNVRALADDYDAMAVRAERLFKAGIIDRAQSKRMVGIEPDTKDEGVMFATNTESPANGDTGSPQGTKSGHEVPYYNRPFYGFEILPDE</sequence>